<dbReference type="PROSITE" id="PS00491">
    <property type="entry name" value="PROLINE_PEPTIDASE"/>
    <property type="match status" value="1"/>
</dbReference>
<evidence type="ECO:0000256" key="10">
    <source>
        <dbReference type="ARBA" id="ARBA00069363"/>
    </source>
</evidence>
<evidence type="ECO:0000313" key="17">
    <source>
        <dbReference type="Proteomes" id="UP000294619"/>
    </source>
</evidence>
<dbReference type="InterPro" id="IPR007865">
    <property type="entry name" value="Aminopep_P_N"/>
</dbReference>
<dbReference type="FunFam" id="3.90.230.10:FF:000002">
    <property type="entry name" value="Xaa-Pro aminopeptidase 3"/>
    <property type="match status" value="1"/>
</dbReference>
<dbReference type="InterPro" id="IPR000994">
    <property type="entry name" value="Pept_M24"/>
</dbReference>
<dbReference type="RefSeq" id="WP_132965602.1">
    <property type="nucleotide sequence ID" value="NZ_LEKL01000078.1"/>
</dbReference>
<evidence type="ECO:0000259" key="14">
    <source>
        <dbReference type="SMART" id="SM01011"/>
    </source>
</evidence>
<dbReference type="SMART" id="SM01011">
    <property type="entry name" value="AMP_N"/>
    <property type="match status" value="1"/>
</dbReference>
<dbReference type="GO" id="GO:0030145">
    <property type="term" value="F:manganese ion binding"/>
    <property type="evidence" value="ECO:0007669"/>
    <property type="project" value="InterPro"/>
</dbReference>
<proteinExistence type="inferred from homology"/>
<feature type="domain" description="Aminopeptidase P N-terminal" evidence="14">
    <location>
        <begin position="9"/>
        <end position="143"/>
    </location>
</feature>
<evidence type="ECO:0000256" key="3">
    <source>
        <dbReference type="ARBA" id="ARBA00008766"/>
    </source>
</evidence>
<keyword evidence="8" id="KW-0482">Metalloprotease</keyword>
<dbReference type="CDD" id="cd01087">
    <property type="entry name" value="Prolidase"/>
    <property type="match status" value="1"/>
</dbReference>
<dbReference type="InterPro" id="IPR029149">
    <property type="entry name" value="Creatin/AminoP/Spt16_N"/>
</dbReference>
<dbReference type="InterPro" id="IPR036005">
    <property type="entry name" value="Creatinase/aminopeptidase-like"/>
</dbReference>
<evidence type="ECO:0000256" key="6">
    <source>
        <dbReference type="ARBA" id="ARBA00022723"/>
    </source>
</evidence>
<evidence type="ECO:0000313" key="16">
    <source>
        <dbReference type="EMBL" id="TNG87719.1"/>
    </source>
</evidence>
<dbReference type="PANTHER" id="PTHR43226:SF4">
    <property type="entry name" value="XAA-PRO AMINOPEPTIDASE 3"/>
    <property type="match status" value="1"/>
</dbReference>
<dbReference type="GO" id="GO:0006508">
    <property type="term" value="P:proteolysis"/>
    <property type="evidence" value="ECO:0007669"/>
    <property type="project" value="UniProtKB-KW"/>
</dbReference>
<dbReference type="AlphaFoldDB" id="A0A4R3Y9R6"/>
<sequence length="442" mass="50128">MDLTYLAALPTAEFQQRRQRLCEQLPDDSALLIFSAQEQTRNADSTYPFRQDSYFWYLTGFNEPDSALLLLKRGAKYQSAVFLRPSDPLLETWNGRRLGVEKASDSLKLDVAYSIADINLELPKLLNGITVLYQAEDQQAWGDKIVSDSLRYARQQQRQGFSAPTQRIDWRPLLDEMRLFKSEHEVALLQQAGQISALAHLRAMRQTRPNRYEYEIESEILHEFNRHGARFASYNSIVAGGENACILHYTENDQLLQDGDLVLIDAGCEFAMYAGDITRTFPVNGQFSPAQRAVYELVLKAEKRALELLVPGASIYQVNQEVLKIKVAGLVELGILQGEVEQLIADKAYLPFYMHGLGHWLGLDVHDVGHYGENRNRTLEVGMVLTVEPGLYLSKNSDIPEQYQGIGVRIEDNILITEYGNKVLTAAVPKEIDEIEILMQQK</sequence>
<evidence type="ECO:0000256" key="2">
    <source>
        <dbReference type="ARBA" id="ARBA00001936"/>
    </source>
</evidence>
<dbReference type="Pfam" id="PF05195">
    <property type="entry name" value="AMP_N"/>
    <property type="match status" value="1"/>
</dbReference>
<dbReference type="Proteomes" id="UP000294619">
    <property type="component" value="Unassembled WGS sequence"/>
</dbReference>
<evidence type="ECO:0000256" key="8">
    <source>
        <dbReference type="ARBA" id="ARBA00023049"/>
    </source>
</evidence>
<evidence type="ECO:0000256" key="9">
    <source>
        <dbReference type="ARBA" id="ARBA00023211"/>
    </source>
</evidence>
<keyword evidence="6 13" id="KW-0479">Metal-binding</keyword>
<evidence type="ECO:0000256" key="12">
    <source>
        <dbReference type="ARBA" id="ARBA00081411"/>
    </source>
</evidence>
<evidence type="ECO:0000256" key="11">
    <source>
        <dbReference type="ARBA" id="ARBA00075356"/>
    </source>
</evidence>
<dbReference type="Proteomes" id="UP000305526">
    <property type="component" value="Unassembled WGS sequence"/>
</dbReference>
<evidence type="ECO:0000313" key="15">
    <source>
        <dbReference type="EMBL" id="TCV88727.1"/>
    </source>
</evidence>
<evidence type="ECO:0000256" key="4">
    <source>
        <dbReference type="ARBA" id="ARBA00012574"/>
    </source>
</evidence>
<keyword evidence="15" id="KW-0031">Aminopeptidase</keyword>
<comment type="cofactor">
    <cofactor evidence="2">
        <name>Mn(2+)</name>
        <dbReference type="ChEBI" id="CHEBI:29035"/>
    </cofactor>
</comment>
<name>A0A4R3Y9R6_9PAST</name>
<reference evidence="15 17" key="1">
    <citation type="submission" date="2019-03" db="EMBL/GenBank/DDBJ databases">
        <title>Genomic Encyclopedia of Type Strains, Phase IV (KMG-IV): sequencing the most valuable type-strain genomes for metagenomic binning, comparative biology and taxonomic classification.</title>
        <authorList>
            <person name="Goeker M."/>
        </authorList>
    </citation>
    <scope>NUCLEOTIDE SEQUENCE [LARGE SCALE GENOMIC DNA]</scope>
    <source>
        <strain evidence="15 17">DSM 28140</strain>
    </source>
</reference>
<comment type="similarity">
    <text evidence="3 13">Belongs to the peptidase M24B family.</text>
</comment>
<organism evidence="15 17">
    <name type="scientific">Testudinibacter aquarius</name>
    <dbReference type="NCBI Taxonomy" id="1524974"/>
    <lineage>
        <taxon>Bacteria</taxon>
        <taxon>Pseudomonadati</taxon>
        <taxon>Pseudomonadota</taxon>
        <taxon>Gammaproteobacteria</taxon>
        <taxon>Pasteurellales</taxon>
        <taxon>Pasteurellaceae</taxon>
        <taxon>Testudinibacter</taxon>
    </lineage>
</organism>
<evidence type="ECO:0000313" key="18">
    <source>
        <dbReference type="Proteomes" id="UP000305526"/>
    </source>
</evidence>
<dbReference type="GO" id="GO:0070006">
    <property type="term" value="F:metalloaminopeptidase activity"/>
    <property type="evidence" value="ECO:0007669"/>
    <property type="project" value="InterPro"/>
</dbReference>
<dbReference type="Gene3D" id="3.40.350.10">
    <property type="entry name" value="Creatinase/prolidase N-terminal domain"/>
    <property type="match status" value="1"/>
</dbReference>
<reference evidence="16 18" key="2">
    <citation type="submission" date="2019-05" db="EMBL/GenBank/DDBJ databases">
        <title>Pasteurellaceae isolates from reptiles.</title>
        <authorList>
            <person name="Bojesen A.M."/>
            <person name="Lund E."/>
        </authorList>
    </citation>
    <scope>NUCLEOTIDE SEQUENCE [LARGE SCALE GENOMIC DNA]</scope>
    <source>
        <strain evidence="16 18">ELNT2x</strain>
    </source>
</reference>
<dbReference type="PANTHER" id="PTHR43226">
    <property type="entry name" value="XAA-PRO AMINOPEPTIDASE 3"/>
    <property type="match status" value="1"/>
</dbReference>
<dbReference type="EC" id="3.4.11.9" evidence="4"/>
<evidence type="ECO:0000256" key="5">
    <source>
        <dbReference type="ARBA" id="ARBA00022670"/>
    </source>
</evidence>
<evidence type="ECO:0000256" key="13">
    <source>
        <dbReference type="RuleBase" id="RU000590"/>
    </source>
</evidence>
<keyword evidence="7 16" id="KW-0378">Hydrolase</keyword>
<dbReference type="InterPro" id="IPR001131">
    <property type="entry name" value="Peptidase_M24B_aminopep-P_CS"/>
</dbReference>
<dbReference type="EMBL" id="VDGV01000146">
    <property type="protein sequence ID" value="TNG87719.1"/>
    <property type="molecule type" value="Genomic_DNA"/>
</dbReference>
<keyword evidence="18" id="KW-1185">Reference proteome</keyword>
<dbReference type="InterPro" id="IPR052433">
    <property type="entry name" value="X-Pro_dipept-like"/>
</dbReference>
<dbReference type="NCBIfam" id="NF008131">
    <property type="entry name" value="PRK10879.1"/>
    <property type="match status" value="1"/>
</dbReference>
<evidence type="ECO:0000256" key="7">
    <source>
        <dbReference type="ARBA" id="ARBA00022801"/>
    </source>
</evidence>
<dbReference type="Gene3D" id="3.90.230.10">
    <property type="entry name" value="Creatinase/methionine aminopeptidase superfamily"/>
    <property type="match status" value="1"/>
</dbReference>
<dbReference type="EMBL" id="SMCP01000003">
    <property type="protein sequence ID" value="TCV88727.1"/>
    <property type="molecule type" value="Genomic_DNA"/>
</dbReference>
<keyword evidence="9" id="KW-0464">Manganese</keyword>
<dbReference type="GO" id="GO:0005829">
    <property type="term" value="C:cytosol"/>
    <property type="evidence" value="ECO:0007669"/>
    <property type="project" value="TreeGrafter"/>
</dbReference>
<comment type="catalytic activity">
    <reaction evidence="1">
        <text>Release of any N-terminal amino acid, including proline, that is linked to proline, even from a dipeptide or tripeptide.</text>
        <dbReference type="EC" id="3.4.11.9"/>
    </reaction>
</comment>
<dbReference type="SUPFAM" id="SSF55920">
    <property type="entry name" value="Creatinase/aminopeptidase"/>
    <property type="match status" value="1"/>
</dbReference>
<gene>
    <name evidence="16" type="primary">pepP</name>
    <name evidence="15" type="ORF">EDC16_10380</name>
    <name evidence="16" type="ORF">FHQ21_11810</name>
</gene>
<evidence type="ECO:0000256" key="1">
    <source>
        <dbReference type="ARBA" id="ARBA00001424"/>
    </source>
</evidence>
<comment type="caution">
    <text evidence="15">The sequence shown here is derived from an EMBL/GenBank/DDBJ whole genome shotgun (WGS) entry which is preliminary data.</text>
</comment>
<dbReference type="Pfam" id="PF00557">
    <property type="entry name" value="Peptidase_M24"/>
    <property type="match status" value="1"/>
</dbReference>
<dbReference type="SUPFAM" id="SSF53092">
    <property type="entry name" value="Creatinase/prolidase N-terminal domain"/>
    <property type="match status" value="1"/>
</dbReference>
<accession>A0A4R3Y9R6</accession>
<protein>
    <recommendedName>
        <fullName evidence="10">Xaa-Pro aminopeptidase</fullName>
        <ecNumber evidence="4">3.4.11.9</ecNumber>
    </recommendedName>
    <alternativeName>
        <fullName evidence="11">Aminopeptidase P II</fullName>
    </alternativeName>
    <alternativeName>
        <fullName evidence="12">X-Pro aminopeptidase</fullName>
    </alternativeName>
</protein>
<keyword evidence="5" id="KW-0645">Protease</keyword>